<evidence type="ECO:0000313" key="3">
    <source>
        <dbReference type="EMBL" id="KIK04020.1"/>
    </source>
</evidence>
<dbReference type="Gene3D" id="3.30.70.330">
    <property type="match status" value="1"/>
</dbReference>
<feature type="compositionally biased region" description="Pro residues" evidence="2">
    <location>
        <begin position="11"/>
        <end position="21"/>
    </location>
</feature>
<dbReference type="GO" id="GO:0005634">
    <property type="term" value="C:nucleus"/>
    <property type="evidence" value="ECO:0007669"/>
    <property type="project" value="TreeGrafter"/>
</dbReference>
<dbReference type="EMBL" id="KN838574">
    <property type="protein sequence ID" value="KIK04020.1"/>
    <property type="molecule type" value="Genomic_DNA"/>
</dbReference>
<organism evidence="3 4">
    <name type="scientific">Laccaria amethystina LaAM-08-1</name>
    <dbReference type="NCBI Taxonomy" id="1095629"/>
    <lineage>
        <taxon>Eukaryota</taxon>
        <taxon>Fungi</taxon>
        <taxon>Dikarya</taxon>
        <taxon>Basidiomycota</taxon>
        <taxon>Agaricomycotina</taxon>
        <taxon>Agaricomycetes</taxon>
        <taxon>Agaricomycetidae</taxon>
        <taxon>Agaricales</taxon>
        <taxon>Agaricineae</taxon>
        <taxon>Hydnangiaceae</taxon>
        <taxon>Laccaria</taxon>
    </lineage>
</organism>
<dbReference type="OrthoDB" id="17212at2759"/>
<dbReference type="HOGENOM" id="CLU_046748_1_0_1"/>
<evidence type="ECO:0008006" key="5">
    <source>
        <dbReference type="Google" id="ProtNLM"/>
    </source>
</evidence>
<dbReference type="Pfam" id="PF04847">
    <property type="entry name" value="Calcipressin"/>
    <property type="match status" value="1"/>
</dbReference>
<name>A0A0C9WWK5_9AGAR</name>
<dbReference type="GO" id="GO:0019722">
    <property type="term" value="P:calcium-mediated signaling"/>
    <property type="evidence" value="ECO:0007669"/>
    <property type="project" value="InterPro"/>
</dbReference>
<gene>
    <name evidence="3" type="ORF">K443DRAFT_676328</name>
</gene>
<dbReference type="PANTHER" id="PTHR10300">
    <property type="entry name" value="CALCIPRESSIN"/>
    <property type="match status" value="1"/>
</dbReference>
<evidence type="ECO:0000256" key="2">
    <source>
        <dbReference type="SAM" id="MobiDB-lite"/>
    </source>
</evidence>
<dbReference type="Proteomes" id="UP000054477">
    <property type="component" value="Unassembled WGS sequence"/>
</dbReference>
<protein>
    <recommendedName>
        <fullName evidence="5">Calcipressin</fullName>
    </recommendedName>
</protein>
<dbReference type="PANTHER" id="PTHR10300:SF14">
    <property type="entry name" value="PROTEIN SARAH"/>
    <property type="match status" value="1"/>
</dbReference>
<dbReference type="GO" id="GO:0008597">
    <property type="term" value="F:calcium-dependent protein serine/threonine phosphatase regulator activity"/>
    <property type="evidence" value="ECO:0007669"/>
    <property type="project" value="TreeGrafter"/>
</dbReference>
<reference evidence="4" key="2">
    <citation type="submission" date="2015-01" db="EMBL/GenBank/DDBJ databases">
        <title>Evolutionary Origins and Diversification of the Mycorrhizal Mutualists.</title>
        <authorList>
            <consortium name="DOE Joint Genome Institute"/>
            <consortium name="Mycorrhizal Genomics Consortium"/>
            <person name="Kohler A."/>
            <person name="Kuo A."/>
            <person name="Nagy L.G."/>
            <person name="Floudas D."/>
            <person name="Copeland A."/>
            <person name="Barry K.W."/>
            <person name="Cichocki N."/>
            <person name="Veneault-Fourrey C."/>
            <person name="LaButti K."/>
            <person name="Lindquist E.A."/>
            <person name="Lipzen A."/>
            <person name="Lundell T."/>
            <person name="Morin E."/>
            <person name="Murat C."/>
            <person name="Riley R."/>
            <person name="Ohm R."/>
            <person name="Sun H."/>
            <person name="Tunlid A."/>
            <person name="Henrissat B."/>
            <person name="Grigoriev I.V."/>
            <person name="Hibbett D.S."/>
            <person name="Martin F."/>
        </authorList>
    </citation>
    <scope>NUCLEOTIDE SEQUENCE [LARGE SCALE GENOMIC DNA]</scope>
    <source>
        <strain evidence="4">LaAM-08-1</strain>
    </source>
</reference>
<keyword evidence="4" id="KW-1185">Reference proteome</keyword>
<sequence length="239" mass="26541">MTGYFVSIPATPSPPSSPPRSHPTNTLTVTCLPKSFFDPFILDMLRNHFSSYGPLNQWVPLQGFGRIIVVYELEHHAESAKQQCDPIVLSATHDRSQVILRVYRADPNPLIPQGVSTSWIPETSYLQPPPVEKNFLISPPGSPPVGWEPIKEDPPNSCPLADDLMAALKKLKTYEEHEPGLEVLLDPMDGSGVGVYVEDFDAGSSRIEMDEDDWVYGESAPAREKWRQFATAMPPTLTV</sequence>
<reference evidence="3 4" key="1">
    <citation type="submission" date="2014-04" db="EMBL/GenBank/DDBJ databases">
        <authorList>
            <consortium name="DOE Joint Genome Institute"/>
            <person name="Kuo A."/>
            <person name="Kohler A."/>
            <person name="Nagy L.G."/>
            <person name="Floudas D."/>
            <person name="Copeland A."/>
            <person name="Barry K.W."/>
            <person name="Cichocki N."/>
            <person name="Veneault-Fourrey C."/>
            <person name="LaButti K."/>
            <person name="Lindquist E.A."/>
            <person name="Lipzen A."/>
            <person name="Lundell T."/>
            <person name="Morin E."/>
            <person name="Murat C."/>
            <person name="Sun H."/>
            <person name="Tunlid A."/>
            <person name="Henrissat B."/>
            <person name="Grigoriev I.V."/>
            <person name="Hibbett D.S."/>
            <person name="Martin F."/>
            <person name="Nordberg H.P."/>
            <person name="Cantor M.N."/>
            <person name="Hua S.X."/>
        </authorList>
    </citation>
    <scope>NUCLEOTIDE SEQUENCE [LARGE SCALE GENOMIC DNA]</scope>
    <source>
        <strain evidence="3 4">LaAM-08-1</strain>
    </source>
</reference>
<dbReference type="STRING" id="1095629.A0A0C9WWK5"/>
<dbReference type="GO" id="GO:0005737">
    <property type="term" value="C:cytoplasm"/>
    <property type="evidence" value="ECO:0007669"/>
    <property type="project" value="TreeGrafter"/>
</dbReference>
<accession>A0A0C9WWK5</accession>
<evidence type="ECO:0000313" key="4">
    <source>
        <dbReference type="Proteomes" id="UP000054477"/>
    </source>
</evidence>
<evidence type="ECO:0000256" key="1">
    <source>
        <dbReference type="ARBA" id="ARBA00008209"/>
    </source>
</evidence>
<feature type="region of interest" description="Disordered" evidence="2">
    <location>
        <begin position="1"/>
        <end position="24"/>
    </location>
</feature>
<dbReference type="InterPro" id="IPR012677">
    <property type="entry name" value="Nucleotide-bd_a/b_plait_sf"/>
</dbReference>
<comment type="similarity">
    <text evidence="1">Belongs to the RCAN family.</text>
</comment>
<dbReference type="AlphaFoldDB" id="A0A0C9WWK5"/>
<dbReference type="InterPro" id="IPR006931">
    <property type="entry name" value="Calcipressin"/>
</dbReference>
<proteinExistence type="inferred from homology"/>
<dbReference type="SUPFAM" id="SSF54928">
    <property type="entry name" value="RNA-binding domain, RBD"/>
    <property type="match status" value="1"/>
</dbReference>
<dbReference type="GO" id="GO:0003676">
    <property type="term" value="F:nucleic acid binding"/>
    <property type="evidence" value="ECO:0007669"/>
    <property type="project" value="InterPro"/>
</dbReference>
<dbReference type="InterPro" id="IPR035979">
    <property type="entry name" value="RBD_domain_sf"/>
</dbReference>